<dbReference type="Pfam" id="PF22062">
    <property type="entry name" value="OB_DPOA2"/>
    <property type="match status" value="1"/>
</dbReference>
<accession>A0A4Y7NM63</accession>
<feature type="domain" description="DNA polymerase alpha subunit B OB" evidence="7">
    <location>
        <begin position="80"/>
        <end position="183"/>
    </location>
</feature>
<evidence type="ECO:0000256" key="5">
    <source>
        <dbReference type="ARBA" id="ARBA00023242"/>
    </source>
</evidence>
<organism evidence="8">
    <name type="scientific">Scapholeberis mucronata</name>
    <dbReference type="NCBI Taxonomy" id="202097"/>
    <lineage>
        <taxon>Eukaryota</taxon>
        <taxon>Metazoa</taxon>
        <taxon>Ecdysozoa</taxon>
        <taxon>Arthropoda</taxon>
        <taxon>Crustacea</taxon>
        <taxon>Branchiopoda</taxon>
        <taxon>Diplostraca</taxon>
        <taxon>Cladocera</taxon>
        <taxon>Anomopoda</taxon>
        <taxon>Daphniidae</taxon>
        <taxon>Scapholeberis</taxon>
    </lineage>
</organism>
<dbReference type="GO" id="GO:0006270">
    <property type="term" value="P:DNA replication initiation"/>
    <property type="evidence" value="ECO:0007669"/>
    <property type="project" value="TreeGrafter"/>
</dbReference>
<name>A0A4Y7NM63_9CRUS</name>
<dbReference type="AlphaFoldDB" id="A0A4Y7NM63"/>
<evidence type="ECO:0000256" key="3">
    <source>
        <dbReference type="ARBA" id="ARBA00018596"/>
    </source>
</evidence>
<gene>
    <name evidence="8" type="primary">EOG090X07VJ</name>
</gene>
<feature type="domain" description="DNA polymerase alpha/delta/epsilon subunit B" evidence="6">
    <location>
        <begin position="204"/>
        <end position="406"/>
    </location>
</feature>
<proteinExistence type="evidence at transcript level"/>
<evidence type="ECO:0000256" key="1">
    <source>
        <dbReference type="ARBA" id="ARBA00004123"/>
    </source>
</evidence>
<evidence type="ECO:0000259" key="7">
    <source>
        <dbReference type="Pfam" id="PF22062"/>
    </source>
</evidence>
<dbReference type="Pfam" id="PF04042">
    <property type="entry name" value="DNA_pol_E_B"/>
    <property type="match status" value="1"/>
</dbReference>
<sequence>MMSCLTAMGHLLGRPGTSSKFSARNNAGEVVAKYPVNDMPIDFKRSNENWIPKIQLHGIADSKLTSKYNYMFSRLRDKYDVLEDQINSMESLLCSKLKIEEFEPNNNPKPETFHTIGRICCDATSGSRLNASSLLLEGNRRISSGITIPIDVSHLKEFSFFPGQVVAVEGSNPTGKRIVVSSVTQPPINPVFKTDVCLQDRLNVVVACGPYTLSDDLEFTPLVELITQINSINPHLVIFMGPFVDVRNKRIESGELDITYQEQFDLVIKELQTKIVNSVQVCVVPSWRDVHHRTVYPSPPFQPETKSPNFHFLPDPCLLNVDGIFIGLTSTDILFHLSKEEISVAPPGSDRLGRLVSHLFSQQSFYPLNPPSEEISVDLEHAEDFCKLPFTPHLLLLPSDLRHFIKNVNGCVVFNTERAVKGVSGGTFSKLQISGEGKTVQIRGEILRI</sequence>
<dbReference type="InterPro" id="IPR007185">
    <property type="entry name" value="DNA_pol_a/d/e_bsu"/>
</dbReference>
<dbReference type="InterPro" id="IPR016722">
    <property type="entry name" value="DNA_pol_alpha_bsu"/>
</dbReference>
<dbReference type="PANTHER" id="PTHR23061">
    <property type="entry name" value="DNA POLYMERASE 2 ALPHA 70 KDA SUBUNIT"/>
    <property type="match status" value="1"/>
</dbReference>
<evidence type="ECO:0000256" key="2">
    <source>
        <dbReference type="ARBA" id="ARBA00007299"/>
    </source>
</evidence>
<dbReference type="GO" id="GO:0003677">
    <property type="term" value="F:DNA binding"/>
    <property type="evidence" value="ECO:0007669"/>
    <property type="project" value="InterPro"/>
</dbReference>
<dbReference type="Gene3D" id="3.60.21.60">
    <property type="match status" value="2"/>
</dbReference>
<comment type="subcellular location">
    <subcellularLocation>
        <location evidence="1">Nucleus</location>
    </subcellularLocation>
</comment>
<dbReference type="PANTHER" id="PTHR23061:SF12">
    <property type="entry name" value="DNA POLYMERASE ALPHA SUBUNIT B"/>
    <property type="match status" value="1"/>
</dbReference>
<protein>
    <recommendedName>
        <fullName evidence="3">DNA polymerase alpha subunit B</fullName>
    </recommendedName>
</protein>
<keyword evidence="5" id="KW-0539">Nucleus</keyword>
<dbReference type="PIRSF" id="PIRSF018300">
    <property type="entry name" value="DNA_pol_alph_2"/>
    <property type="match status" value="1"/>
</dbReference>
<keyword evidence="4" id="KW-0235">DNA replication</keyword>
<dbReference type="EMBL" id="LR024058">
    <property type="protein sequence ID" value="SVE93677.1"/>
    <property type="molecule type" value="mRNA"/>
</dbReference>
<dbReference type="GO" id="GO:0005658">
    <property type="term" value="C:alpha DNA polymerase:primase complex"/>
    <property type="evidence" value="ECO:0007669"/>
    <property type="project" value="TreeGrafter"/>
</dbReference>
<reference evidence="8" key="1">
    <citation type="submission" date="2018-08" db="EMBL/GenBank/DDBJ databases">
        <authorList>
            <person name="Cornetti L."/>
        </authorList>
    </citation>
    <scope>NUCLEOTIDE SEQUENCE</scope>
    <source>
        <strain evidence="8">BE-ASS</strain>
    </source>
</reference>
<comment type="similarity">
    <text evidence="2">Belongs to the DNA polymerase alpha subunit B family.</text>
</comment>
<evidence type="ECO:0000256" key="4">
    <source>
        <dbReference type="ARBA" id="ARBA00022705"/>
    </source>
</evidence>
<evidence type="ECO:0000313" key="8">
    <source>
        <dbReference type="EMBL" id="SVE93677.1"/>
    </source>
</evidence>
<dbReference type="InterPro" id="IPR054300">
    <property type="entry name" value="OB_DPOA2"/>
</dbReference>
<evidence type="ECO:0000259" key="6">
    <source>
        <dbReference type="Pfam" id="PF04042"/>
    </source>
</evidence>